<dbReference type="PROSITE" id="PS01209">
    <property type="entry name" value="LDLRA_1"/>
    <property type="match status" value="1"/>
</dbReference>
<sequence length="269" mass="29733">MAVQVRYLAVLLLIASLSAPGRGTFSNSLECTGACSKDEFRCENGCCITSSLKCDGIPQCSDKSDEVSCNNIVEKYKNGLPNNTGNFREECAAPPVVGPCRAAFIRWNYNMMTKTCIRFTFGGCRGNKNNFMSEKDCYAACSEYCDAPRQVGKCRAALPRWYFDVQAQACTKFIYGGCGGNKNNYATQEECQRQCPGTGSLDPRQPLLSHHSRTALLLAAVLAVMVILLIGGMVFFFVKVARRNREPASTPAWDAKEDREYLINNAYHI</sequence>
<evidence type="ECO:0000256" key="7">
    <source>
        <dbReference type="PROSITE-ProRule" id="PRU00124"/>
    </source>
</evidence>
<dbReference type="PROSITE" id="PS50279">
    <property type="entry name" value="BPTI_KUNITZ_2"/>
    <property type="match status" value="2"/>
</dbReference>
<dbReference type="AlphaFoldDB" id="M3XL62"/>
<dbReference type="PRINTS" id="PR00759">
    <property type="entry name" value="BASICPTASE"/>
</dbReference>
<dbReference type="Pfam" id="PF00057">
    <property type="entry name" value="Ldl_recept_a"/>
    <property type="match status" value="1"/>
</dbReference>
<dbReference type="GeneTree" id="ENSGT00940000160348"/>
<dbReference type="Bgee" id="ENSLACG00000022177">
    <property type="expression patterns" value="Expressed in pelvic fin and 3 other cell types or tissues"/>
</dbReference>
<dbReference type="GO" id="GO:0004867">
    <property type="term" value="F:serine-type endopeptidase inhibitor activity"/>
    <property type="evidence" value="ECO:0007669"/>
    <property type="project" value="UniProtKB-KW"/>
</dbReference>
<feature type="chain" id="PRO_5004043550" description="BPTI/Kunitz inhibitor domain-containing protein" evidence="9">
    <location>
        <begin position="24"/>
        <end position="269"/>
    </location>
</feature>
<keyword evidence="8" id="KW-1133">Transmembrane helix</keyword>
<dbReference type="PROSITE" id="PS00280">
    <property type="entry name" value="BPTI_KUNITZ_1"/>
    <property type="match status" value="1"/>
</dbReference>
<keyword evidence="9" id="KW-0732">Signal</keyword>
<keyword evidence="12" id="KW-1185">Reference proteome</keyword>
<keyword evidence="6" id="KW-0325">Glycoprotein</keyword>
<evidence type="ECO:0000313" key="12">
    <source>
        <dbReference type="Proteomes" id="UP000008672"/>
    </source>
</evidence>
<comment type="subcellular location">
    <subcellularLocation>
        <location evidence="1">Membrane</location>
    </subcellularLocation>
</comment>
<dbReference type="Gene3D" id="4.10.410.10">
    <property type="entry name" value="Pancreatic trypsin inhibitor Kunitz domain"/>
    <property type="match status" value="2"/>
</dbReference>
<accession>M3XL62</accession>
<dbReference type="InterPro" id="IPR002223">
    <property type="entry name" value="Kunitz_BPTI"/>
</dbReference>
<dbReference type="Ensembl" id="ENSLACT00000024991.1">
    <property type="protein sequence ID" value="ENSLACP00000023468.1"/>
    <property type="gene ID" value="ENSLACG00000022177.1"/>
</dbReference>
<keyword evidence="3" id="KW-0722">Serine protease inhibitor</keyword>
<feature type="domain" description="BPTI/Kunitz inhibitor" evidence="10">
    <location>
        <begin position="145"/>
        <end position="195"/>
    </location>
</feature>
<dbReference type="eggNOG" id="KOG4295">
    <property type="taxonomic scope" value="Eukaryota"/>
</dbReference>
<dbReference type="STRING" id="7897.ENSLACP00000023468"/>
<dbReference type="InParanoid" id="M3XL62"/>
<dbReference type="SUPFAM" id="SSF57424">
    <property type="entry name" value="LDL receptor-like module"/>
    <property type="match status" value="1"/>
</dbReference>
<proteinExistence type="predicted"/>
<evidence type="ECO:0000256" key="6">
    <source>
        <dbReference type="ARBA" id="ARBA00023180"/>
    </source>
</evidence>
<dbReference type="InterPro" id="IPR023415">
    <property type="entry name" value="LDLR_class-A_CS"/>
</dbReference>
<evidence type="ECO:0000256" key="5">
    <source>
        <dbReference type="ARBA" id="ARBA00023157"/>
    </source>
</evidence>
<dbReference type="SMART" id="SM00131">
    <property type="entry name" value="KU"/>
    <property type="match status" value="2"/>
</dbReference>
<keyword evidence="8" id="KW-0812">Transmembrane</keyword>
<dbReference type="EMBL" id="AFYH01035045">
    <property type="status" value="NOT_ANNOTATED_CDS"/>
    <property type="molecule type" value="Genomic_DNA"/>
</dbReference>
<feature type="disulfide bond" evidence="7">
    <location>
        <begin position="42"/>
        <end position="60"/>
    </location>
</feature>
<feature type="disulfide bond" evidence="7">
    <location>
        <begin position="35"/>
        <end position="47"/>
    </location>
</feature>
<dbReference type="EMBL" id="AFYH01035047">
    <property type="status" value="NOT_ANNOTATED_CDS"/>
    <property type="molecule type" value="Genomic_DNA"/>
</dbReference>
<dbReference type="InterPro" id="IPR036055">
    <property type="entry name" value="LDL_receptor-like_sf"/>
</dbReference>
<evidence type="ECO:0000256" key="4">
    <source>
        <dbReference type="ARBA" id="ARBA00023136"/>
    </source>
</evidence>
<dbReference type="InterPro" id="IPR036880">
    <property type="entry name" value="Kunitz_BPTI_sf"/>
</dbReference>
<feature type="transmembrane region" description="Helical" evidence="8">
    <location>
        <begin position="215"/>
        <end position="238"/>
    </location>
</feature>
<feature type="disulfide bond" evidence="7">
    <location>
        <begin position="54"/>
        <end position="69"/>
    </location>
</feature>
<dbReference type="EMBL" id="AFYH01035046">
    <property type="status" value="NOT_ANNOTATED_CDS"/>
    <property type="molecule type" value="Genomic_DNA"/>
</dbReference>
<feature type="domain" description="BPTI/Kunitz inhibitor" evidence="10">
    <location>
        <begin position="91"/>
        <end position="141"/>
    </location>
</feature>
<dbReference type="CDD" id="cd00112">
    <property type="entry name" value="LDLa"/>
    <property type="match status" value="1"/>
</dbReference>
<dbReference type="EMBL" id="AFYH01035049">
    <property type="status" value="NOT_ANNOTATED_CDS"/>
    <property type="molecule type" value="Genomic_DNA"/>
</dbReference>
<dbReference type="GO" id="GO:0016020">
    <property type="term" value="C:membrane"/>
    <property type="evidence" value="ECO:0007669"/>
    <property type="project" value="UniProtKB-SubCell"/>
</dbReference>
<dbReference type="PROSITE" id="PS50068">
    <property type="entry name" value="LDLRA_2"/>
    <property type="match status" value="1"/>
</dbReference>
<dbReference type="InterPro" id="IPR020901">
    <property type="entry name" value="Prtase_inh_Kunz-CS"/>
</dbReference>
<dbReference type="EMBL" id="AFYH01035048">
    <property type="status" value="NOT_ANNOTATED_CDS"/>
    <property type="molecule type" value="Genomic_DNA"/>
</dbReference>
<dbReference type="Pfam" id="PF00014">
    <property type="entry name" value="Kunitz_BPTI"/>
    <property type="match status" value="2"/>
</dbReference>
<organism evidence="11 12">
    <name type="scientific">Latimeria chalumnae</name>
    <name type="common">Coelacanth</name>
    <dbReference type="NCBI Taxonomy" id="7897"/>
    <lineage>
        <taxon>Eukaryota</taxon>
        <taxon>Metazoa</taxon>
        <taxon>Chordata</taxon>
        <taxon>Craniata</taxon>
        <taxon>Vertebrata</taxon>
        <taxon>Euteleostomi</taxon>
        <taxon>Coelacanthiformes</taxon>
        <taxon>Coelacanthidae</taxon>
        <taxon>Latimeria</taxon>
    </lineage>
</organism>
<evidence type="ECO:0000313" key="11">
    <source>
        <dbReference type="Ensembl" id="ENSLACP00000023468.1"/>
    </source>
</evidence>
<reference evidence="11" key="2">
    <citation type="submission" date="2025-08" db="UniProtKB">
        <authorList>
            <consortium name="Ensembl"/>
        </authorList>
    </citation>
    <scope>IDENTIFICATION</scope>
</reference>
<evidence type="ECO:0000256" key="3">
    <source>
        <dbReference type="ARBA" id="ARBA00022900"/>
    </source>
</evidence>
<evidence type="ECO:0000256" key="9">
    <source>
        <dbReference type="SAM" id="SignalP"/>
    </source>
</evidence>
<keyword evidence="4 8" id="KW-0472">Membrane</keyword>
<evidence type="ECO:0000256" key="8">
    <source>
        <dbReference type="SAM" id="Phobius"/>
    </source>
</evidence>
<dbReference type="FunFam" id="4.10.400.10:FF:000067">
    <property type="entry name" value="Serine peptidase inhibitor, Kunitz type 1"/>
    <property type="match status" value="1"/>
</dbReference>
<keyword evidence="5 7" id="KW-1015">Disulfide bond</keyword>
<dbReference type="OMA" id="CENGCCI"/>
<dbReference type="PANTHER" id="PTHR47247:SF1">
    <property type="entry name" value="KUNITZ-TYPE PROTEASE INHIBITOR 2"/>
    <property type="match status" value="1"/>
</dbReference>
<reference evidence="12" key="1">
    <citation type="submission" date="2011-08" db="EMBL/GenBank/DDBJ databases">
        <title>The draft genome of Latimeria chalumnae.</title>
        <authorList>
            <person name="Di Palma F."/>
            <person name="Alfoldi J."/>
            <person name="Johnson J."/>
            <person name="Berlin A."/>
            <person name="Gnerre S."/>
            <person name="Jaffe D."/>
            <person name="MacCallum I."/>
            <person name="Young S."/>
            <person name="Walker B.J."/>
            <person name="Lander E."/>
            <person name="Lindblad-Toh K."/>
        </authorList>
    </citation>
    <scope>NUCLEOTIDE SEQUENCE [LARGE SCALE GENOMIC DNA]</scope>
    <source>
        <strain evidence="12">Wild caught</strain>
    </source>
</reference>
<evidence type="ECO:0000259" key="10">
    <source>
        <dbReference type="PROSITE" id="PS50279"/>
    </source>
</evidence>
<dbReference type="EMBL" id="AFYH01035044">
    <property type="status" value="NOT_ANNOTATED_CDS"/>
    <property type="molecule type" value="Genomic_DNA"/>
</dbReference>
<dbReference type="InterPro" id="IPR002172">
    <property type="entry name" value="LDrepeatLR_classA_rpt"/>
</dbReference>
<dbReference type="SMART" id="SM00192">
    <property type="entry name" value="LDLa"/>
    <property type="match status" value="1"/>
</dbReference>
<dbReference type="Proteomes" id="UP000008672">
    <property type="component" value="Unassembled WGS sequence"/>
</dbReference>
<dbReference type="SUPFAM" id="SSF57362">
    <property type="entry name" value="BPTI-like"/>
    <property type="match status" value="2"/>
</dbReference>
<feature type="signal peptide" evidence="9">
    <location>
        <begin position="1"/>
        <end position="23"/>
    </location>
</feature>
<reference evidence="11" key="3">
    <citation type="submission" date="2025-09" db="UniProtKB">
        <authorList>
            <consortium name="Ensembl"/>
        </authorList>
    </citation>
    <scope>IDENTIFICATION</scope>
</reference>
<dbReference type="HOGENOM" id="CLU_042674_0_0_1"/>
<keyword evidence="2" id="KW-0646">Protease inhibitor</keyword>
<protein>
    <recommendedName>
        <fullName evidence="10">BPTI/Kunitz inhibitor domain-containing protein</fullName>
    </recommendedName>
</protein>
<dbReference type="EMBL" id="AFYH01035043">
    <property type="status" value="NOT_ANNOTATED_CDS"/>
    <property type="molecule type" value="Genomic_DNA"/>
</dbReference>
<evidence type="ECO:0000256" key="1">
    <source>
        <dbReference type="ARBA" id="ARBA00004370"/>
    </source>
</evidence>
<evidence type="ECO:0000256" key="2">
    <source>
        <dbReference type="ARBA" id="ARBA00022690"/>
    </source>
</evidence>
<name>M3XL62_LATCH</name>
<dbReference type="FunCoup" id="M3XL62">
    <property type="interactions" value="295"/>
</dbReference>
<dbReference type="FunFam" id="4.10.410.10:FF:000006">
    <property type="entry name" value="Serine peptidase inhibitor, Kunitz type 1"/>
    <property type="match status" value="1"/>
</dbReference>
<dbReference type="PANTHER" id="PTHR47247">
    <property type="entry name" value="KUNITZ-TYPE PROTEASE INHIBITOR 2"/>
    <property type="match status" value="1"/>
</dbReference>
<dbReference type="Gene3D" id="4.10.400.10">
    <property type="entry name" value="Low-density Lipoprotein Receptor"/>
    <property type="match status" value="1"/>
</dbReference>